<gene>
    <name evidence="2" type="ORF">DJ69_09575</name>
</gene>
<keyword evidence="1" id="KW-0472">Membrane</keyword>
<protein>
    <submittedName>
        <fullName evidence="2">Uncharacterized protein</fullName>
    </submittedName>
</protein>
<feature type="transmembrane region" description="Helical" evidence="1">
    <location>
        <begin position="48"/>
        <end position="67"/>
    </location>
</feature>
<sequence>MRRVGTWSFSTVTGSVTVAPDEIRIRRRLRTAVVHAGRALSHGRVSPVVDAVGWSGIGAAFTVLGALPRLLSVGDGSGTLWLTVLAALTVTGTLAATVVQGRRTTIPLRAVERVEFDGDEIVVVHEGPDDDRFGGRLGLGDPADGDEKTETRIRPLDATERSDAALALRLRGVDLRGAEGAEGVTRTALDAPRTELLE</sequence>
<feature type="transmembrane region" description="Helical" evidence="1">
    <location>
        <begin position="79"/>
        <end position="99"/>
    </location>
</feature>
<dbReference type="EMBL" id="NHOA01000083">
    <property type="protein sequence ID" value="PHQ38802.1"/>
    <property type="molecule type" value="Genomic_DNA"/>
</dbReference>
<keyword evidence="1" id="KW-1133">Transmembrane helix</keyword>
<dbReference type="RefSeq" id="WP_099255408.1">
    <property type="nucleotide sequence ID" value="NZ_NHOA01000083.1"/>
</dbReference>
<name>A0A2G1WIJ1_9EURY</name>
<organism evidence="2 3">
    <name type="scientific">Halorubrum persicum</name>
    <dbReference type="NCBI Taxonomy" id="1383844"/>
    <lineage>
        <taxon>Archaea</taxon>
        <taxon>Methanobacteriati</taxon>
        <taxon>Methanobacteriota</taxon>
        <taxon>Stenosarchaea group</taxon>
        <taxon>Halobacteria</taxon>
        <taxon>Halobacteriales</taxon>
        <taxon>Haloferacaceae</taxon>
        <taxon>Halorubrum</taxon>
    </lineage>
</organism>
<reference evidence="2 3" key="1">
    <citation type="journal article" date="2014" name="Front. Microbiol.">
        <title>Population and genomic analysis of the genus Halorubrum.</title>
        <authorList>
            <person name="Fullmer M.S."/>
            <person name="Soucy S.M."/>
            <person name="Swithers K.S."/>
            <person name="Makkay A.M."/>
            <person name="Wheeler R."/>
            <person name="Ventosa A."/>
            <person name="Gogarten J.P."/>
            <person name="Papke R.T."/>
        </authorList>
    </citation>
    <scope>NUCLEOTIDE SEQUENCE [LARGE SCALE GENOMIC DNA]</scope>
    <source>
        <strain evidence="2 3">C49</strain>
    </source>
</reference>
<dbReference type="Proteomes" id="UP000222824">
    <property type="component" value="Unassembled WGS sequence"/>
</dbReference>
<proteinExistence type="predicted"/>
<accession>A0A2G1WIJ1</accession>
<dbReference type="AlphaFoldDB" id="A0A2G1WIJ1"/>
<comment type="caution">
    <text evidence="2">The sequence shown here is derived from an EMBL/GenBank/DDBJ whole genome shotgun (WGS) entry which is preliminary data.</text>
</comment>
<evidence type="ECO:0000313" key="3">
    <source>
        <dbReference type="Proteomes" id="UP000222824"/>
    </source>
</evidence>
<evidence type="ECO:0000256" key="1">
    <source>
        <dbReference type="SAM" id="Phobius"/>
    </source>
</evidence>
<keyword evidence="1" id="KW-0812">Transmembrane</keyword>
<evidence type="ECO:0000313" key="2">
    <source>
        <dbReference type="EMBL" id="PHQ38802.1"/>
    </source>
</evidence>
<dbReference type="OrthoDB" id="330923at2157"/>
<keyword evidence="3" id="KW-1185">Reference proteome</keyword>